<evidence type="ECO:0000313" key="4">
    <source>
        <dbReference type="EMBL" id="COV49415.1"/>
    </source>
</evidence>
<dbReference type="Proteomes" id="UP000045842">
    <property type="component" value="Unassembled WGS sequence"/>
</dbReference>
<dbReference type="EMBL" id="CFOH01000007">
    <property type="protein sequence ID" value="CFE46299.1"/>
    <property type="molecule type" value="Genomic_DNA"/>
</dbReference>
<evidence type="ECO:0000313" key="2">
    <source>
        <dbReference type="EMBL" id="CFE46299.1"/>
    </source>
</evidence>
<evidence type="ECO:0000313" key="5">
    <source>
        <dbReference type="EMBL" id="COW59342.1"/>
    </source>
</evidence>
<gene>
    <name evidence="3" type="ORF">ERS007657_04541</name>
    <name evidence="4" type="ORF">ERS007679_01953</name>
    <name evidence="2" type="ORF">ERS007688_00090</name>
    <name evidence="5" type="ORF">ERS007720_02904</name>
</gene>
<dbReference type="Proteomes" id="UP000046947">
    <property type="component" value="Unassembled WGS sequence"/>
</dbReference>
<evidence type="ECO:0000313" key="7">
    <source>
        <dbReference type="Proteomes" id="UP000045842"/>
    </source>
</evidence>
<dbReference type="EMBL" id="CSAJ01000416">
    <property type="protein sequence ID" value="COW59342.1"/>
    <property type="molecule type" value="Genomic_DNA"/>
</dbReference>
<name>A0A655J9K0_MYCTX</name>
<sequence>MVNSDRPPRQRPIAPSPSHTNTRGTAPNASISRHQPANRSSAHLLGSSIANSQRE</sequence>
<dbReference type="Proteomes" id="UP000046680">
    <property type="component" value="Unassembled WGS sequence"/>
</dbReference>
<dbReference type="EMBL" id="CGCX01003367">
    <property type="protein sequence ID" value="CFS20484.1"/>
    <property type="molecule type" value="Genomic_DNA"/>
</dbReference>
<protein>
    <submittedName>
        <fullName evidence="5">Uncharacterized protein</fullName>
    </submittedName>
</protein>
<evidence type="ECO:0000313" key="9">
    <source>
        <dbReference type="Proteomes" id="UP000046947"/>
    </source>
</evidence>
<accession>A0A655J9K0</accession>
<feature type="region of interest" description="Disordered" evidence="1">
    <location>
        <begin position="1"/>
        <end position="55"/>
    </location>
</feature>
<proteinExistence type="predicted"/>
<dbReference type="EMBL" id="CSAD01000238">
    <property type="protein sequence ID" value="COV49415.1"/>
    <property type="molecule type" value="Genomic_DNA"/>
</dbReference>
<reference evidence="6 7" key="1">
    <citation type="submission" date="2015-03" db="EMBL/GenBank/DDBJ databases">
        <authorList>
            <consortium name="Pathogen Informatics"/>
        </authorList>
    </citation>
    <scope>NUCLEOTIDE SEQUENCE [LARGE SCALE GENOMIC DNA]</scope>
    <source>
        <strain evidence="3 8">C09601061</strain>
        <strain evidence="4 7">G09801536</strain>
        <strain evidence="2 9">H09601792</strain>
        <strain evidence="5 6">M09401471</strain>
    </source>
</reference>
<evidence type="ECO:0000256" key="1">
    <source>
        <dbReference type="SAM" id="MobiDB-lite"/>
    </source>
</evidence>
<feature type="compositionally biased region" description="Polar residues" evidence="1">
    <location>
        <begin position="17"/>
        <end position="41"/>
    </location>
</feature>
<evidence type="ECO:0000313" key="8">
    <source>
        <dbReference type="Proteomes" id="UP000046680"/>
    </source>
</evidence>
<dbReference type="Proteomes" id="UP000044938">
    <property type="component" value="Unassembled WGS sequence"/>
</dbReference>
<dbReference type="AlphaFoldDB" id="A0A655J9K0"/>
<organism evidence="5 6">
    <name type="scientific">Mycobacterium tuberculosis</name>
    <dbReference type="NCBI Taxonomy" id="1773"/>
    <lineage>
        <taxon>Bacteria</taxon>
        <taxon>Bacillati</taxon>
        <taxon>Actinomycetota</taxon>
        <taxon>Actinomycetes</taxon>
        <taxon>Mycobacteriales</taxon>
        <taxon>Mycobacteriaceae</taxon>
        <taxon>Mycobacterium</taxon>
        <taxon>Mycobacterium tuberculosis complex</taxon>
    </lineage>
</organism>
<evidence type="ECO:0000313" key="6">
    <source>
        <dbReference type="Proteomes" id="UP000044938"/>
    </source>
</evidence>
<evidence type="ECO:0000313" key="3">
    <source>
        <dbReference type="EMBL" id="CFS20484.1"/>
    </source>
</evidence>